<feature type="non-terminal residue" evidence="1">
    <location>
        <position position="1"/>
    </location>
</feature>
<dbReference type="InterPro" id="IPR010620">
    <property type="entry name" value="SBBP_repeat"/>
</dbReference>
<keyword evidence="2" id="KW-1185">Reference proteome</keyword>
<accession>A0ABS8HTD3</accession>
<dbReference type="PANTHER" id="PTHR35580:SF1">
    <property type="entry name" value="PHYTASE-LIKE DOMAIN-CONTAINING PROTEIN"/>
    <property type="match status" value="1"/>
</dbReference>
<proteinExistence type="predicted"/>
<dbReference type="InterPro" id="IPR052918">
    <property type="entry name" value="Motility_Chemotaxis_Reg"/>
</dbReference>
<evidence type="ECO:0000313" key="1">
    <source>
        <dbReference type="EMBL" id="MCC5465377.1"/>
    </source>
</evidence>
<reference evidence="1" key="1">
    <citation type="submission" date="2021-11" db="EMBL/GenBank/DDBJ databases">
        <title>Description of a new species Pelosinus isolated from the bottom sediments of Lake Baikal.</title>
        <authorList>
            <person name="Zakharyuk A."/>
        </authorList>
    </citation>
    <scope>NUCLEOTIDE SEQUENCE</scope>
    <source>
        <strain evidence="1">Bkl1</strain>
    </source>
</reference>
<dbReference type="SUPFAM" id="SSF101898">
    <property type="entry name" value="NHL repeat"/>
    <property type="match status" value="1"/>
</dbReference>
<sequence>TKLNSTGNALVYSTYLGGSNSDTGLGIAIDTSDNAYVTGLTESLDFPTTPGAFQTSEGGRDAFITRLNSAGSALVYSTYLGGSSSDIGSGIAVDSSGNAYVTGSTQSTDFPTTPDAFQTSLKGQQNAFVAKLQTFPNGTLTFGIKID</sequence>
<organism evidence="1 2">
    <name type="scientific">Pelosinus baikalensis</name>
    <dbReference type="NCBI Taxonomy" id="2892015"/>
    <lineage>
        <taxon>Bacteria</taxon>
        <taxon>Bacillati</taxon>
        <taxon>Bacillota</taxon>
        <taxon>Negativicutes</taxon>
        <taxon>Selenomonadales</taxon>
        <taxon>Sporomusaceae</taxon>
        <taxon>Pelosinus</taxon>
    </lineage>
</organism>
<protein>
    <submittedName>
        <fullName evidence="1">SBBP repeat-containing protein</fullName>
    </submittedName>
</protein>
<dbReference type="Proteomes" id="UP001165492">
    <property type="component" value="Unassembled WGS sequence"/>
</dbReference>
<evidence type="ECO:0000313" key="2">
    <source>
        <dbReference type="Proteomes" id="UP001165492"/>
    </source>
</evidence>
<dbReference type="Pfam" id="PF06739">
    <property type="entry name" value="SBBP"/>
    <property type="match status" value="2"/>
</dbReference>
<dbReference type="EMBL" id="JAJHJB010000008">
    <property type="protein sequence ID" value="MCC5465377.1"/>
    <property type="molecule type" value="Genomic_DNA"/>
</dbReference>
<dbReference type="PANTHER" id="PTHR35580">
    <property type="entry name" value="CELL SURFACE GLYCOPROTEIN (S-LAYER PROTEIN)-LIKE PROTEIN"/>
    <property type="match status" value="1"/>
</dbReference>
<gene>
    <name evidence="1" type="ORF">LMF89_08365</name>
</gene>
<name>A0ABS8HTD3_9FIRM</name>
<dbReference type="RefSeq" id="WP_229534631.1">
    <property type="nucleotide sequence ID" value="NZ_JAJHJB010000008.1"/>
</dbReference>
<comment type="caution">
    <text evidence="1">The sequence shown here is derived from an EMBL/GenBank/DDBJ whole genome shotgun (WGS) entry which is preliminary data.</text>
</comment>